<reference evidence="2" key="1">
    <citation type="submission" date="2018-09" db="EMBL/GenBank/DDBJ databases">
        <title>whole genome sequence of T. equiperdum IVM-t1 strain.</title>
        <authorList>
            <person name="Suganuma K."/>
        </authorList>
    </citation>
    <scope>NUCLEOTIDE SEQUENCE [LARGE SCALE GENOMIC DNA]</scope>
    <source>
        <strain evidence="2">IVM-t1</strain>
    </source>
</reference>
<sequence length="845" mass="94550">MNVAELLKNRVEEVAAFSTLLFRKRPRDDGVDSRGGADVDDTGEQGSSCGLPKRPVVPLHRRPSSSNVPLCNMKRHMHDRMRHASRDPRRQSTREAIMLSACTKKPKKRLFTYSQWCSLLRRRRRVALRRRPTTRRRLLRRIFALRYGKYQKPLCNCAMPNHGTILTGAFPGRTSILWLPSHWYMRRRFHYCVEKAKVSPCPNPEPDLAIVGGGSGRGTPSCTVTLRIAVPLKCQRKQHRILQRWVARLPTFVSSQMTSKVVRQHRGKLTAVPPPMCFVAERSHMCVWRMQQLNMERRFSPEELMNLLIMRTNENPPAMGYAKSFRLSKTTPDPTGGTWQTNGCSVYYGYVWSAAAKAAGYPFPQDACTVQSNPVVAVTLVLVRDGKVGRGDTYYLIAPCPVYFGPQARRHLSFCLISHWNPCPAVGFLSSMLEVWCCAGAVAQECGEKAVLPSHSWVQQRVDKAMMRWHSATAGKSESSEFLEAENSNVFLSTKSSSLTPTKRALGGVKVFTFPSFPPFTDIVDCTGFPIHQCVVTVLAVSVRRIRNADALGSSRTCNTWSYRACHFQLSRHLFTSVVSPVAATWRQWCDDSEEVAGTVGLCRSNGYAYSARAIGEEERETLQLLSGCYALFGRESARNVWRNSGVARLYHSPSNAHQRVLLKFSARGGRQHQEVGGALLLLKPKDQEESGATLCVTIPELTRIGTIATAPFFSMRFGCCLAYAWVWDHAGWKALISNHCRRTVSGPRSSQRGDVVNEGSVEDPNSKNTECCFVCSNNGLLALLPYLREVPTSCKGGRTTVPGKTKRGKVTTAMKMKKWKEVQSKLCDTDVCTPVDIVRLTARS</sequence>
<comment type="caution">
    <text evidence="2">The sequence shown here is derived from an EMBL/GenBank/DDBJ whole genome shotgun (WGS) entry which is preliminary data.</text>
</comment>
<dbReference type="Proteomes" id="UP000266743">
    <property type="component" value="Chromosome 10"/>
</dbReference>
<gene>
    <name evidence="2" type="ORF">DPX39_100117600</name>
</gene>
<dbReference type="EMBL" id="QSBY01000010">
    <property type="protein sequence ID" value="RHW69207.1"/>
    <property type="molecule type" value="Genomic_DNA"/>
</dbReference>
<feature type="region of interest" description="Disordered" evidence="1">
    <location>
        <begin position="27"/>
        <end position="71"/>
    </location>
</feature>
<organism evidence="2">
    <name type="scientific">Trypanosoma brucei equiperdum</name>
    <dbReference type="NCBI Taxonomy" id="630700"/>
    <lineage>
        <taxon>Eukaryota</taxon>
        <taxon>Discoba</taxon>
        <taxon>Euglenozoa</taxon>
        <taxon>Kinetoplastea</taxon>
        <taxon>Metakinetoplastina</taxon>
        <taxon>Trypanosomatida</taxon>
        <taxon>Trypanosomatidae</taxon>
        <taxon>Trypanosoma</taxon>
    </lineage>
</organism>
<accession>A0A3L6L1X0</accession>
<dbReference type="AlphaFoldDB" id="A0A3L6L1X0"/>
<protein>
    <submittedName>
        <fullName evidence="2">Uncharacterized protein</fullName>
    </submittedName>
</protein>
<name>A0A3L6L1X0_9TRYP</name>
<proteinExistence type="predicted"/>
<evidence type="ECO:0000256" key="1">
    <source>
        <dbReference type="SAM" id="MobiDB-lite"/>
    </source>
</evidence>
<feature type="compositionally biased region" description="Basic and acidic residues" evidence="1">
    <location>
        <begin position="27"/>
        <end position="37"/>
    </location>
</feature>
<evidence type="ECO:0000313" key="2">
    <source>
        <dbReference type="EMBL" id="RHW69207.1"/>
    </source>
</evidence>